<proteinExistence type="predicted"/>
<accession>A0A443PJR5</accession>
<dbReference type="OrthoDB" id="1904011at2759"/>
<dbReference type="AlphaFoldDB" id="A0A443PJR5"/>
<sequence length="135" mass="15426">MANEEVEVERQIVRTIIAGNSDSLRPNSDEPITIRGHNIVVGCHNERGSVYQVWEWHVHVMTYDEMNAKEEGKVDKDTVRIIFSGNFSTRKNLSKWGQTRSIEKIWKCLPAISILQSAAKKCLNKILMRKSPTST</sequence>
<dbReference type="PANTHER" id="PTHR35286:SF1">
    <property type="entry name" value="EXPRESSED PROTEIN"/>
    <property type="match status" value="1"/>
</dbReference>
<gene>
    <name evidence="1" type="ORF">CKAN_02015300</name>
</gene>
<dbReference type="PANTHER" id="PTHR35286">
    <property type="entry name" value="EXPRESSED PROTEIN"/>
    <property type="match status" value="1"/>
</dbReference>
<keyword evidence="2" id="KW-1185">Reference proteome</keyword>
<reference evidence="1 2" key="1">
    <citation type="journal article" date="2019" name="Nat. Plants">
        <title>Stout camphor tree genome fills gaps in understanding of flowering plant genome evolution.</title>
        <authorList>
            <person name="Chaw S.M."/>
            <person name="Liu Y.C."/>
            <person name="Wu Y.W."/>
            <person name="Wang H.Y."/>
            <person name="Lin C.I."/>
            <person name="Wu C.S."/>
            <person name="Ke H.M."/>
            <person name="Chang L.Y."/>
            <person name="Hsu C.Y."/>
            <person name="Yang H.T."/>
            <person name="Sudianto E."/>
            <person name="Hsu M.H."/>
            <person name="Wu K.P."/>
            <person name="Wang L.N."/>
            <person name="Leebens-Mack J.H."/>
            <person name="Tsai I.J."/>
        </authorList>
    </citation>
    <scope>NUCLEOTIDE SEQUENCE [LARGE SCALE GENOMIC DNA]</scope>
    <source>
        <strain evidence="2">cv. Chaw 1501</strain>
        <tissue evidence="1">Young leaves</tissue>
    </source>
</reference>
<evidence type="ECO:0000313" key="1">
    <source>
        <dbReference type="EMBL" id="RWR91016.1"/>
    </source>
</evidence>
<comment type="caution">
    <text evidence="1">The sequence shown here is derived from an EMBL/GenBank/DDBJ whole genome shotgun (WGS) entry which is preliminary data.</text>
</comment>
<organism evidence="1 2">
    <name type="scientific">Cinnamomum micranthum f. kanehirae</name>
    <dbReference type="NCBI Taxonomy" id="337451"/>
    <lineage>
        <taxon>Eukaryota</taxon>
        <taxon>Viridiplantae</taxon>
        <taxon>Streptophyta</taxon>
        <taxon>Embryophyta</taxon>
        <taxon>Tracheophyta</taxon>
        <taxon>Spermatophyta</taxon>
        <taxon>Magnoliopsida</taxon>
        <taxon>Magnoliidae</taxon>
        <taxon>Laurales</taxon>
        <taxon>Lauraceae</taxon>
        <taxon>Cinnamomum</taxon>
    </lineage>
</organism>
<dbReference type="Proteomes" id="UP000283530">
    <property type="component" value="Unassembled WGS sequence"/>
</dbReference>
<dbReference type="EMBL" id="QPKB01000008">
    <property type="protein sequence ID" value="RWR91016.1"/>
    <property type="molecule type" value="Genomic_DNA"/>
</dbReference>
<dbReference type="STRING" id="337451.A0A443PJR5"/>
<evidence type="ECO:0000313" key="2">
    <source>
        <dbReference type="Proteomes" id="UP000283530"/>
    </source>
</evidence>
<name>A0A443PJR5_9MAGN</name>
<protein>
    <submittedName>
        <fullName evidence="1">Uncharacterized protein</fullName>
    </submittedName>
</protein>